<feature type="non-terminal residue" evidence="3">
    <location>
        <position position="145"/>
    </location>
</feature>
<feature type="compositionally biased region" description="Basic and acidic residues" evidence="1">
    <location>
        <begin position="38"/>
        <end position="48"/>
    </location>
</feature>
<organism evidence="3">
    <name type="scientific">hydrothermal vent metagenome</name>
    <dbReference type="NCBI Taxonomy" id="652676"/>
    <lineage>
        <taxon>unclassified sequences</taxon>
        <taxon>metagenomes</taxon>
        <taxon>ecological metagenomes</taxon>
    </lineage>
</organism>
<feature type="domain" description="Alginate export" evidence="2">
    <location>
        <begin position="25"/>
        <end position="145"/>
    </location>
</feature>
<dbReference type="InterPro" id="IPR053728">
    <property type="entry name" value="Alginate_Permeability_Chnl"/>
</dbReference>
<dbReference type="EMBL" id="UOEZ01000067">
    <property type="protein sequence ID" value="VAW38233.1"/>
    <property type="molecule type" value="Genomic_DNA"/>
</dbReference>
<protein>
    <recommendedName>
        <fullName evidence="2">Alginate export domain-containing protein</fullName>
    </recommendedName>
</protein>
<gene>
    <name evidence="3" type="ORF">MNBD_DELTA02-765</name>
</gene>
<sequence length="145" mass="16067">MKKIFALFVAVAALMVWTLPATAGVDFGGQYRIRGEQKSNTDFSDDKSVPSSDDDDQLGFYGQRVRLWGVAKPTNDTTIKITIQDTRNWGQNEKNFTDGPGLTDAGSGNTLDLHESYVLIDEFFGTPVSLKIGRQELVYGDQRLV</sequence>
<feature type="region of interest" description="Disordered" evidence="1">
    <location>
        <begin position="38"/>
        <end position="57"/>
    </location>
</feature>
<dbReference type="AlphaFoldDB" id="A0A3B0VD23"/>
<evidence type="ECO:0000313" key="3">
    <source>
        <dbReference type="EMBL" id="VAW38233.1"/>
    </source>
</evidence>
<accession>A0A3B0VD23</accession>
<dbReference type="Pfam" id="PF13372">
    <property type="entry name" value="Alginate_exp"/>
    <property type="match status" value="1"/>
</dbReference>
<evidence type="ECO:0000256" key="1">
    <source>
        <dbReference type="SAM" id="MobiDB-lite"/>
    </source>
</evidence>
<dbReference type="Gene3D" id="2.40.160.100">
    <property type="match status" value="1"/>
</dbReference>
<proteinExistence type="predicted"/>
<name>A0A3B0VD23_9ZZZZ</name>
<dbReference type="InterPro" id="IPR025388">
    <property type="entry name" value="Alginate_export_dom"/>
</dbReference>
<evidence type="ECO:0000259" key="2">
    <source>
        <dbReference type="Pfam" id="PF13372"/>
    </source>
</evidence>
<reference evidence="3" key="1">
    <citation type="submission" date="2018-06" db="EMBL/GenBank/DDBJ databases">
        <authorList>
            <person name="Zhirakovskaya E."/>
        </authorList>
    </citation>
    <scope>NUCLEOTIDE SEQUENCE</scope>
</reference>